<dbReference type="Proteomes" id="UP000244896">
    <property type="component" value="Chromosome"/>
</dbReference>
<proteinExistence type="predicted"/>
<keyword evidence="2" id="KW-0808">Transferase</keyword>
<dbReference type="AlphaFoldDB" id="A0A2U8E3T3"/>
<dbReference type="InterPro" id="IPR002201">
    <property type="entry name" value="Glyco_trans_9"/>
</dbReference>
<evidence type="ECO:0000313" key="4">
    <source>
        <dbReference type="Proteomes" id="UP000244896"/>
    </source>
</evidence>
<dbReference type="KEGG" id="elut:CKA38_10135"/>
<accession>A0A2U8E3T3</accession>
<protein>
    <recommendedName>
        <fullName evidence="5">Glycosyl transferase</fullName>
    </recommendedName>
</protein>
<dbReference type="GO" id="GO:0008713">
    <property type="term" value="F:ADP-heptose-lipopolysaccharide heptosyltransferase activity"/>
    <property type="evidence" value="ECO:0007669"/>
    <property type="project" value="TreeGrafter"/>
</dbReference>
<dbReference type="GO" id="GO:0005829">
    <property type="term" value="C:cytosol"/>
    <property type="evidence" value="ECO:0007669"/>
    <property type="project" value="TreeGrafter"/>
</dbReference>
<dbReference type="PANTHER" id="PTHR30160">
    <property type="entry name" value="TETRAACYLDISACCHARIDE 4'-KINASE-RELATED"/>
    <property type="match status" value="1"/>
</dbReference>
<dbReference type="GO" id="GO:0009244">
    <property type="term" value="P:lipopolysaccharide core region biosynthetic process"/>
    <property type="evidence" value="ECO:0007669"/>
    <property type="project" value="TreeGrafter"/>
</dbReference>
<gene>
    <name evidence="3" type="ORF">CKA38_10135</name>
</gene>
<evidence type="ECO:0008006" key="5">
    <source>
        <dbReference type="Google" id="ProtNLM"/>
    </source>
</evidence>
<dbReference type="PANTHER" id="PTHR30160:SF7">
    <property type="entry name" value="ADP-HEPTOSE--LPS HEPTOSYLTRANSFERASE 2"/>
    <property type="match status" value="1"/>
</dbReference>
<sequence>MSRPSAQTKRLQQIDGWVFPYICACFTFWRWLMDLIFRPDIKTAPKNIIFLKLAEQGSTVLANEAIRQAVAKVGKENVFFLMFEENRFILDVMDLIPRENVLTIRTKSAVSMVTSCLSRLWEIRRRKIDVCIDMEFFARASAIIAYMMGTRMRVGFHCYFGEGPYRGNLCTHRVLYNSHMHASKTFLSLVRALDNDPDAFPTFGFTPPAEMSLAHFKPEDSEREEVAAMLRELAGTDASGRTRRVILLNANASDLMPLRRWENSNYVELARRLLETHSDIAIAFTGGPSEAEKIGKLVAEVNDARCFSLAGKTTLRQLLIVYGLAEILVTNDSGPAHFAALTPVDVVVLFGPETPLLFGTLSPRNHNIWLGLACSPCINAWNNRQTACNNNLCMKNIPVSQVFDTVCSVYKQRTAHLQ</sequence>
<dbReference type="InterPro" id="IPR051199">
    <property type="entry name" value="LPS_LOS_Heptosyltrfase"/>
</dbReference>
<dbReference type="OrthoDB" id="9797795at2"/>
<dbReference type="SUPFAM" id="SSF53756">
    <property type="entry name" value="UDP-Glycosyltransferase/glycogen phosphorylase"/>
    <property type="match status" value="1"/>
</dbReference>
<dbReference type="EMBL" id="CP023004">
    <property type="protein sequence ID" value="AWI09553.1"/>
    <property type="molecule type" value="Genomic_DNA"/>
</dbReference>
<evidence type="ECO:0000256" key="2">
    <source>
        <dbReference type="ARBA" id="ARBA00022679"/>
    </source>
</evidence>
<keyword evidence="1" id="KW-0328">Glycosyltransferase</keyword>
<organism evidence="3 4">
    <name type="scientific">Ereboglobus luteus</name>
    <dbReference type="NCBI Taxonomy" id="1796921"/>
    <lineage>
        <taxon>Bacteria</taxon>
        <taxon>Pseudomonadati</taxon>
        <taxon>Verrucomicrobiota</taxon>
        <taxon>Opitutia</taxon>
        <taxon>Opitutales</taxon>
        <taxon>Opitutaceae</taxon>
        <taxon>Ereboglobus</taxon>
    </lineage>
</organism>
<keyword evidence="4" id="KW-1185">Reference proteome</keyword>
<dbReference type="Gene3D" id="3.40.50.2000">
    <property type="entry name" value="Glycogen Phosphorylase B"/>
    <property type="match status" value="2"/>
</dbReference>
<name>A0A2U8E3T3_9BACT</name>
<dbReference type="Pfam" id="PF01075">
    <property type="entry name" value="Glyco_transf_9"/>
    <property type="match status" value="1"/>
</dbReference>
<reference evidence="3 4" key="1">
    <citation type="journal article" date="2018" name="Syst. Appl. Microbiol.">
        <title>Ereboglobus luteus gen. nov. sp. nov. from cockroach guts, and new insights into the oxygen relationship of the genera Opitutus and Didymococcus (Verrucomicrobia: Opitutaceae).</title>
        <authorList>
            <person name="Tegtmeier D."/>
            <person name="Belitz A."/>
            <person name="Radek R."/>
            <person name="Heimerl T."/>
            <person name="Brune A."/>
        </authorList>
    </citation>
    <scope>NUCLEOTIDE SEQUENCE [LARGE SCALE GENOMIC DNA]</scope>
    <source>
        <strain evidence="3 4">Ho45</strain>
    </source>
</reference>
<evidence type="ECO:0000313" key="3">
    <source>
        <dbReference type="EMBL" id="AWI09553.1"/>
    </source>
</evidence>
<dbReference type="CDD" id="cd03789">
    <property type="entry name" value="GT9_LPS_heptosyltransferase"/>
    <property type="match status" value="1"/>
</dbReference>
<evidence type="ECO:0000256" key="1">
    <source>
        <dbReference type="ARBA" id="ARBA00022676"/>
    </source>
</evidence>